<keyword evidence="6" id="KW-0508">mRNA splicing</keyword>
<evidence type="ECO:0000256" key="1">
    <source>
        <dbReference type="ARBA" id="ARBA00004123"/>
    </source>
</evidence>
<evidence type="ECO:0000256" key="6">
    <source>
        <dbReference type="ARBA" id="ARBA00023187"/>
    </source>
</evidence>
<dbReference type="InterPro" id="IPR006786">
    <property type="entry name" value="Pinin_SDK_MemA"/>
</dbReference>
<comment type="similarity">
    <text evidence="2">Belongs to the pinin family.</text>
</comment>
<proteinExistence type="inferred from homology"/>
<feature type="compositionally biased region" description="Acidic residues" evidence="8">
    <location>
        <begin position="206"/>
        <end position="216"/>
    </location>
</feature>
<feature type="compositionally biased region" description="Basic and acidic residues" evidence="8">
    <location>
        <begin position="264"/>
        <end position="279"/>
    </location>
</feature>
<evidence type="ECO:0000256" key="4">
    <source>
        <dbReference type="ARBA" id="ARBA00023015"/>
    </source>
</evidence>
<dbReference type="GO" id="GO:0008380">
    <property type="term" value="P:RNA splicing"/>
    <property type="evidence" value="ECO:0007669"/>
    <property type="project" value="UniProtKB-KW"/>
</dbReference>
<feature type="compositionally biased region" description="Acidic residues" evidence="8">
    <location>
        <begin position="284"/>
        <end position="293"/>
    </location>
</feature>
<dbReference type="PANTHER" id="PTHR12707">
    <property type="entry name" value="PINN"/>
    <property type="match status" value="1"/>
</dbReference>
<keyword evidence="4" id="KW-0805">Transcription regulation</keyword>
<dbReference type="Pfam" id="PF04696">
    <property type="entry name" value="Pinin_SDK_memA"/>
    <property type="match status" value="1"/>
</dbReference>
<dbReference type="GO" id="GO:0071013">
    <property type="term" value="C:catalytic step 2 spliceosome"/>
    <property type="evidence" value="ECO:0007669"/>
    <property type="project" value="TreeGrafter"/>
</dbReference>
<name>A0A367LNH9_9HYPO</name>
<evidence type="ECO:0000259" key="9">
    <source>
        <dbReference type="Pfam" id="PF04696"/>
    </source>
</evidence>
<dbReference type="PANTHER" id="PTHR12707:SF0">
    <property type="entry name" value="PININ"/>
    <property type="match status" value="1"/>
</dbReference>
<feature type="compositionally biased region" description="Low complexity" evidence="8">
    <location>
        <begin position="250"/>
        <end position="261"/>
    </location>
</feature>
<evidence type="ECO:0000256" key="2">
    <source>
        <dbReference type="ARBA" id="ARBA00010386"/>
    </source>
</evidence>
<protein>
    <recommendedName>
        <fullName evidence="9">Pinin/SDK/MemA protein domain-containing protein</fullName>
    </recommendedName>
</protein>
<dbReference type="EMBL" id="LKCN02000001">
    <property type="protein sequence ID" value="RCI15969.1"/>
    <property type="molecule type" value="Genomic_DNA"/>
</dbReference>
<feature type="region of interest" description="Disordered" evidence="8">
    <location>
        <begin position="191"/>
        <end position="293"/>
    </location>
</feature>
<keyword evidence="7" id="KW-0539">Nucleus</keyword>
<accession>A0A367LNH9</accession>
<comment type="caution">
    <text evidence="10">The sequence shown here is derived from an EMBL/GenBank/DDBJ whole genome shotgun (WGS) entry which is preliminary data.</text>
</comment>
<evidence type="ECO:0000256" key="5">
    <source>
        <dbReference type="ARBA" id="ARBA00023163"/>
    </source>
</evidence>
<dbReference type="OrthoDB" id="330772at2759"/>
<keyword evidence="11" id="KW-1185">Reference proteome</keyword>
<keyword evidence="5" id="KW-0804">Transcription</keyword>
<dbReference type="STRING" id="1330021.A0A367LNH9"/>
<feature type="domain" description="Pinin/SDK/MemA protein" evidence="9">
    <location>
        <begin position="50"/>
        <end position="177"/>
    </location>
</feature>
<sequence>MPEEEENSSTRKRKASPSSSLPRPAQDAKRAKQQQQDQESLSERQRRASQEEKSRGRRLFGGLLSTLAGSGHGNGSGSGKSATQLLQQRRRQEIEKRQLDKIQKQTVESDKLRAEKKASLTKIRLERQIEWEEQVMKSRHAKELKLAQFLRTKSKPELCFLPWKLTRDQQDTIEKQVRDCKASITTELQDFQRRRDQHRKRYAAPVEDEAAQEVIDDSNKPVSSNTAPVPKEESPPEEMGAGPKVEPESVDPSSPTSSPPAKKAKPEEADAHQNSHDDSGDILVEADEDMVIY</sequence>
<reference evidence="10 11" key="1">
    <citation type="journal article" date="2015" name="BMC Genomics">
        <title>Insights from the genome of Ophiocordyceps polyrhachis-furcata to pathogenicity and host specificity in insect fungi.</title>
        <authorList>
            <person name="Wichadakul D."/>
            <person name="Kobmoo N."/>
            <person name="Ingsriswang S."/>
            <person name="Tangphatsornruang S."/>
            <person name="Chantasingh D."/>
            <person name="Luangsa-ard J.J."/>
            <person name="Eurwilaichitr L."/>
        </authorList>
    </citation>
    <scope>NUCLEOTIDE SEQUENCE [LARGE SCALE GENOMIC DNA]</scope>
    <source>
        <strain evidence="10 11">BCC 54312</strain>
    </source>
</reference>
<evidence type="ECO:0000256" key="3">
    <source>
        <dbReference type="ARBA" id="ARBA00022664"/>
    </source>
</evidence>
<feature type="region of interest" description="Disordered" evidence="8">
    <location>
        <begin position="1"/>
        <end position="94"/>
    </location>
</feature>
<evidence type="ECO:0000313" key="11">
    <source>
        <dbReference type="Proteomes" id="UP000253664"/>
    </source>
</evidence>
<gene>
    <name evidence="10" type="ORF">L249_2194</name>
</gene>
<dbReference type="AlphaFoldDB" id="A0A367LNH9"/>
<evidence type="ECO:0000256" key="8">
    <source>
        <dbReference type="SAM" id="MobiDB-lite"/>
    </source>
</evidence>
<dbReference type="InterPro" id="IPR039853">
    <property type="entry name" value="Pinin"/>
</dbReference>
<keyword evidence="3" id="KW-0507">mRNA processing</keyword>
<evidence type="ECO:0000256" key="7">
    <source>
        <dbReference type="ARBA" id="ARBA00023242"/>
    </source>
</evidence>
<evidence type="ECO:0000313" key="10">
    <source>
        <dbReference type="EMBL" id="RCI15969.1"/>
    </source>
</evidence>
<feature type="compositionally biased region" description="Basic and acidic residues" evidence="8">
    <location>
        <begin position="41"/>
        <end position="54"/>
    </location>
</feature>
<organism evidence="10 11">
    <name type="scientific">Ophiocordyceps polyrhachis-furcata BCC 54312</name>
    <dbReference type="NCBI Taxonomy" id="1330021"/>
    <lineage>
        <taxon>Eukaryota</taxon>
        <taxon>Fungi</taxon>
        <taxon>Dikarya</taxon>
        <taxon>Ascomycota</taxon>
        <taxon>Pezizomycotina</taxon>
        <taxon>Sordariomycetes</taxon>
        <taxon>Hypocreomycetidae</taxon>
        <taxon>Hypocreales</taxon>
        <taxon>Ophiocordycipitaceae</taxon>
        <taxon>Ophiocordyceps</taxon>
    </lineage>
</organism>
<comment type="subcellular location">
    <subcellularLocation>
        <location evidence="1">Nucleus</location>
    </subcellularLocation>
</comment>
<dbReference type="Proteomes" id="UP000253664">
    <property type="component" value="Unassembled WGS sequence"/>
</dbReference>
<dbReference type="GO" id="GO:0006397">
    <property type="term" value="P:mRNA processing"/>
    <property type="evidence" value="ECO:0007669"/>
    <property type="project" value="UniProtKB-KW"/>
</dbReference>